<dbReference type="AlphaFoldDB" id="A0A6A6WPR0"/>
<feature type="signal peptide" evidence="1">
    <location>
        <begin position="1"/>
        <end position="17"/>
    </location>
</feature>
<evidence type="ECO:0000313" key="2">
    <source>
        <dbReference type="EMBL" id="KAF2785891.1"/>
    </source>
</evidence>
<evidence type="ECO:0000256" key="1">
    <source>
        <dbReference type="SAM" id="SignalP"/>
    </source>
</evidence>
<evidence type="ECO:0000313" key="3">
    <source>
        <dbReference type="Proteomes" id="UP000799757"/>
    </source>
</evidence>
<dbReference type="PANTHER" id="PTHR38049">
    <property type="entry name" value="RICIN B LECTIN DOMAIN-CONTAINING PROTEIN"/>
    <property type="match status" value="1"/>
</dbReference>
<accession>A0A6A6WPR0</accession>
<dbReference type="PANTHER" id="PTHR38049:SF1">
    <property type="entry name" value="PROTEIN KINASE DOMAIN-CONTAINING PROTEIN"/>
    <property type="match status" value="1"/>
</dbReference>
<dbReference type="OrthoDB" id="3928002at2759"/>
<keyword evidence="1" id="KW-0732">Signal</keyword>
<sequence>MVLDLFTLAGTVSAVGASEAVHQQRVMNKEAKSDERKAPFYLDVFCDAQSRKRDEVHGAMVVLRDGKLCLWPKDPKTGLPKAGDDSAQSPHPFRGFYLPFPDEDLPHRPIPARPILGLVSTIPPDIPSSSSTSSKSAPSKEKLNWIYADKETRELKYGPRVRARDHVIGPWDWTEDDEQGLELDGEESLVVVEEEAGGKGWAVYWDRDDDRLKGVEIGQQRVLRVSLERRLVEEGEEKITVE</sequence>
<feature type="chain" id="PRO_5025366946" evidence="1">
    <location>
        <begin position="18"/>
        <end position="242"/>
    </location>
</feature>
<organism evidence="2 3">
    <name type="scientific">Melanomma pulvis-pyrius CBS 109.77</name>
    <dbReference type="NCBI Taxonomy" id="1314802"/>
    <lineage>
        <taxon>Eukaryota</taxon>
        <taxon>Fungi</taxon>
        <taxon>Dikarya</taxon>
        <taxon>Ascomycota</taxon>
        <taxon>Pezizomycotina</taxon>
        <taxon>Dothideomycetes</taxon>
        <taxon>Pleosporomycetidae</taxon>
        <taxon>Pleosporales</taxon>
        <taxon>Melanommataceae</taxon>
        <taxon>Melanomma</taxon>
    </lineage>
</organism>
<reference evidence="2" key="1">
    <citation type="journal article" date="2020" name="Stud. Mycol.">
        <title>101 Dothideomycetes genomes: a test case for predicting lifestyles and emergence of pathogens.</title>
        <authorList>
            <person name="Haridas S."/>
            <person name="Albert R."/>
            <person name="Binder M."/>
            <person name="Bloem J."/>
            <person name="Labutti K."/>
            <person name="Salamov A."/>
            <person name="Andreopoulos B."/>
            <person name="Baker S."/>
            <person name="Barry K."/>
            <person name="Bills G."/>
            <person name="Bluhm B."/>
            <person name="Cannon C."/>
            <person name="Castanera R."/>
            <person name="Culley D."/>
            <person name="Daum C."/>
            <person name="Ezra D."/>
            <person name="Gonzalez J."/>
            <person name="Henrissat B."/>
            <person name="Kuo A."/>
            <person name="Liang C."/>
            <person name="Lipzen A."/>
            <person name="Lutzoni F."/>
            <person name="Magnuson J."/>
            <person name="Mondo S."/>
            <person name="Nolan M."/>
            <person name="Ohm R."/>
            <person name="Pangilinan J."/>
            <person name="Park H.-J."/>
            <person name="Ramirez L."/>
            <person name="Alfaro M."/>
            <person name="Sun H."/>
            <person name="Tritt A."/>
            <person name="Yoshinaga Y."/>
            <person name="Zwiers L.-H."/>
            <person name="Turgeon B."/>
            <person name="Goodwin S."/>
            <person name="Spatafora J."/>
            <person name="Crous P."/>
            <person name="Grigoriev I."/>
        </authorList>
    </citation>
    <scope>NUCLEOTIDE SEQUENCE</scope>
    <source>
        <strain evidence="2">CBS 109.77</strain>
    </source>
</reference>
<dbReference type="EMBL" id="MU002620">
    <property type="protein sequence ID" value="KAF2785891.1"/>
    <property type="molecule type" value="Genomic_DNA"/>
</dbReference>
<protein>
    <submittedName>
        <fullName evidence="2">Uncharacterized protein</fullName>
    </submittedName>
</protein>
<name>A0A6A6WPR0_9PLEO</name>
<gene>
    <name evidence="2" type="ORF">K505DRAFT_330714</name>
</gene>
<dbReference type="Proteomes" id="UP000799757">
    <property type="component" value="Unassembled WGS sequence"/>
</dbReference>
<keyword evidence="3" id="KW-1185">Reference proteome</keyword>
<proteinExistence type="predicted"/>